<dbReference type="Proteomes" id="UP000242222">
    <property type="component" value="Unassembled WGS sequence"/>
</dbReference>
<proteinExistence type="predicted"/>
<gene>
    <name evidence="1" type="ORF">SAMN05216516_10512</name>
</gene>
<dbReference type="STRING" id="1367852.SAMN05216516_10512"/>
<dbReference type="EMBL" id="FOVC01000005">
    <property type="protein sequence ID" value="SFN29517.1"/>
    <property type="molecule type" value="Genomic_DNA"/>
</dbReference>
<dbReference type="InterPro" id="IPR025127">
    <property type="entry name" value="DUF4054"/>
</dbReference>
<reference evidence="2" key="1">
    <citation type="submission" date="2016-10" db="EMBL/GenBank/DDBJ databases">
        <authorList>
            <person name="Varghese N."/>
            <person name="Submissions S."/>
        </authorList>
    </citation>
    <scope>NUCLEOTIDE SEQUENCE [LARGE SCALE GENOMIC DNA]</scope>
    <source>
        <strain evidence="2">N6PO6</strain>
    </source>
</reference>
<organism evidence="1 2">
    <name type="scientific">Izhakiella capsodis</name>
    <dbReference type="NCBI Taxonomy" id="1367852"/>
    <lineage>
        <taxon>Bacteria</taxon>
        <taxon>Pseudomonadati</taxon>
        <taxon>Pseudomonadota</taxon>
        <taxon>Gammaproteobacteria</taxon>
        <taxon>Enterobacterales</taxon>
        <taxon>Erwiniaceae</taxon>
        <taxon>Izhakiella</taxon>
    </lineage>
</organism>
<keyword evidence="2" id="KW-1185">Reference proteome</keyword>
<dbReference type="AlphaFoldDB" id="A0A1I4XUT4"/>
<name>A0A1I4XUT4_9GAMM</name>
<dbReference type="RefSeq" id="WP_092877296.1">
    <property type="nucleotide sequence ID" value="NZ_FOVC01000005.1"/>
</dbReference>
<dbReference type="OrthoDB" id="9032784at2"/>
<accession>A0A1I4XUT4</accession>
<dbReference type="Pfam" id="PF13262">
    <property type="entry name" value="DUF4054"/>
    <property type="match status" value="1"/>
</dbReference>
<evidence type="ECO:0000313" key="1">
    <source>
        <dbReference type="EMBL" id="SFN29517.1"/>
    </source>
</evidence>
<evidence type="ECO:0000313" key="2">
    <source>
        <dbReference type="Proteomes" id="UP000242222"/>
    </source>
</evidence>
<evidence type="ECO:0008006" key="3">
    <source>
        <dbReference type="Google" id="ProtNLM"/>
    </source>
</evidence>
<protein>
    <recommendedName>
        <fullName evidence="3">DUF4054 domain-containing protein</fullName>
    </recommendedName>
</protein>
<sequence length="134" mass="14812">MAIVVLDIPKFRAMFPEFSNVTDAQLSLLFDFATDYLSNTEYSLITDVNKRERLLYLLMAHLSYMRYGDAKANGGSGLVGRLSSASEGSVSVSSELGAMSGSSAWYTQSAYGFDFWQATKVYRMVAYYPGSPYG</sequence>